<dbReference type="AlphaFoldDB" id="A0A1V1NWX1"/>
<accession>A0A1V1NWX1</accession>
<sequence length="151" mass="17834">MGKYLKTLLNLRFIRRLITLDAPNYSNTRLSCYEIRDPFMKFYFHYIYPNLELIEQKRLTRMVDVAAIDKKSQTILLGECKWSRKKMTHANLEDLMKRASKLTKIKDYKIHYALFSKSGFTTSLMQSAQKEHLLLLKGLSKRGHPARECNI</sequence>
<evidence type="ECO:0000313" key="1">
    <source>
        <dbReference type="EMBL" id="ETR67080.1"/>
    </source>
</evidence>
<organism evidence="1 2">
    <name type="scientific">Candidatus Magnetoglobus multicellularis str. Araruama</name>
    <dbReference type="NCBI Taxonomy" id="890399"/>
    <lineage>
        <taxon>Bacteria</taxon>
        <taxon>Pseudomonadati</taxon>
        <taxon>Thermodesulfobacteriota</taxon>
        <taxon>Desulfobacteria</taxon>
        <taxon>Desulfobacterales</taxon>
        <taxon>Desulfobacteraceae</taxon>
        <taxon>Candidatus Magnetoglobus</taxon>
    </lineage>
</organism>
<evidence type="ECO:0000313" key="2">
    <source>
        <dbReference type="Proteomes" id="UP000189670"/>
    </source>
</evidence>
<gene>
    <name evidence="1" type="ORF">OMM_05333</name>
</gene>
<dbReference type="InterPro" id="IPR011856">
    <property type="entry name" value="tRNA_endonuc-like_dom_sf"/>
</dbReference>
<reference evidence="2" key="1">
    <citation type="submission" date="2012-11" db="EMBL/GenBank/DDBJ databases">
        <authorList>
            <person name="Lucero-Rivera Y.E."/>
            <person name="Tovar-Ramirez D."/>
        </authorList>
    </citation>
    <scope>NUCLEOTIDE SEQUENCE [LARGE SCALE GENOMIC DNA]</scope>
    <source>
        <strain evidence="2">Araruama</strain>
    </source>
</reference>
<dbReference type="GO" id="GO:0003676">
    <property type="term" value="F:nucleic acid binding"/>
    <property type="evidence" value="ECO:0007669"/>
    <property type="project" value="InterPro"/>
</dbReference>
<evidence type="ECO:0008006" key="3">
    <source>
        <dbReference type="Google" id="ProtNLM"/>
    </source>
</evidence>
<dbReference type="PANTHER" id="PTHR34704">
    <property type="entry name" value="ATPASE"/>
    <property type="match status" value="1"/>
</dbReference>
<protein>
    <recommendedName>
        <fullName evidence="3">DUF234 domain-containing protein</fullName>
    </recommendedName>
</protein>
<comment type="caution">
    <text evidence="1">The sequence shown here is derived from an EMBL/GenBank/DDBJ whole genome shotgun (WGS) entry which is preliminary data.</text>
</comment>
<dbReference type="Proteomes" id="UP000189670">
    <property type="component" value="Unassembled WGS sequence"/>
</dbReference>
<name>A0A1V1NWX1_9BACT</name>
<dbReference type="EMBL" id="ATBP01001570">
    <property type="protein sequence ID" value="ETR67080.1"/>
    <property type="molecule type" value="Genomic_DNA"/>
</dbReference>
<proteinExistence type="predicted"/>
<dbReference type="PANTHER" id="PTHR34704:SF1">
    <property type="entry name" value="ATPASE"/>
    <property type="match status" value="1"/>
</dbReference>
<dbReference type="Gene3D" id="3.40.1350.10">
    <property type="match status" value="1"/>
</dbReference>